<dbReference type="InterPro" id="IPR014044">
    <property type="entry name" value="CAP_dom"/>
</dbReference>
<dbReference type="Gene3D" id="3.40.33.10">
    <property type="entry name" value="CAP"/>
    <property type="match status" value="1"/>
</dbReference>
<feature type="region of interest" description="Disordered" evidence="3">
    <location>
        <begin position="29"/>
        <end position="98"/>
    </location>
</feature>
<feature type="chain" id="PRO_5042970107" description="SCP domain-containing protein" evidence="4">
    <location>
        <begin position="28"/>
        <end position="244"/>
    </location>
</feature>
<name>A0AAQ3UX05_PASNO</name>
<feature type="compositionally biased region" description="Low complexity" evidence="3">
    <location>
        <begin position="35"/>
        <end position="86"/>
    </location>
</feature>
<evidence type="ECO:0000256" key="3">
    <source>
        <dbReference type="SAM" id="MobiDB-lite"/>
    </source>
</evidence>
<evidence type="ECO:0000259" key="5">
    <source>
        <dbReference type="SMART" id="SM00198"/>
    </source>
</evidence>
<dbReference type="InterPro" id="IPR002413">
    <property type="entry name" value="V5_allergen-like"/>
</dbReference>
<keyword evidence="4" id="KW-0732">Signal</keyword>
<feature type="domain" description="SCP" evidence="5">
    <location>
        <begin position="106"/>
        <end position="239"/>
    </location>
</feature>
<dbReference type="PRINTS" id="PR00837">
    <property type="entry name" value="V5TPXLIKE"/>
</dbReference>
<dbReference type="SUPFAM" id="SSF55797">
    <property type="entry name" value="PR-1-like"/>
    <property type="match status" value="1"/>
</dbReference>
<reference evidence="6 7" key="1">
    <citation type="submission" date="2024-02" db="EMBL/GenBank/DDBJ databases">
        <title>High-quality chromosome-scale genome assembly of Pensacola bahiagrass (Paspalum notatum Flugge var. saurae).</title>
        <authorList>
            <person name="Vega J.M."/>
            <person name="Podio M."/>
            <person name="Orjuela J."/>
            <person name="Siena L.A."/>
            <person name="Pessino S.C."/>
            <person name="Combes M.C."/>
            <person name="Mariac C."/>
            <person name="Albertini E."/>
            <person name="Pupilli F."/>
            <person name="Ortiz J.P.A."/>
            <person name="Leblanc O."/>
        </authorList>
    </citation>
    <scope>NUCLEOTIDE SEQUENCE [LARGE SCALE GENOMIC DNA]</scope>
    <source>
        <strain evidence="6">R1</strain>
        <tissue evidence="6">Leaf</tissue>
    </source>
</reference>
<dbReference type="InterPro" id="IPR001283">
    <property type="entry name" value="CRISP-related"/>
</dbReference>
<proteinExistence type="predicted"/>
<keyword evidence="2" id="KW-0568">Pathogenesis-related protein</keyword>
<dbReference type="InterPro" id="IPR018244">
    <property type="entry name" value="Allrgn_V5/Tpx1_CS"/>
</dbReference>
<dbReference type="CDD" id="cd05381">
    <property type="entry name" value="CAP_PR-1"/>
    <property type="match status" value="1"/>
</dbReference>
<dbReference type="PROSITE" id="PS01009">
    <property type="entry name" value="CRISP_1"/>
    <property type="match status" value="1"/>
</dbReference>
<accession>A0AAQ3UX05</accession>
<dbReference type="EMBL" id="CP144754">
    <property type="protein sequence ID" value="WVZ99841.1"/>
    <property type="molecule type" value="Genomic_DNA"/>
</dbReference>
<gene>
    <name evidence="6" type="ORF">U9M48_045082</name>
</gene>
<dbReference type="InterPro" id="IPR035940">
    <property type="entry name" value="CAP_sf"/>
</dbReference>
<evidence type="ECO:0000256" key="4">
    <source>
        <dbReference type="SAM" id="SignalP"/>
    </source>
</evidence>
<dbReference type="GO" id="GO:0005576">
    <property type="term" value="C:extracellular region"/>
    <property type="evidence" value="ECO:0007669"/>
    <property type="project" value="InterPro"/>
</dbReference>
<evidence type="ECO:0000313" key="7">
    <source>
        <dbReference type="Proteomes" id="UP001341281"/>
    </source>
</evidence>
<sequence>MAPGHHQRLPLLAVAAAAALMMLTAWADPDGESPAAASASSASSASASSASSASASSASARHLVPSSSSAAASSRSQSQSQSQSPSHYGTTTSPPAEHHISAEGAGVAHEFLAAHNQLRAKYEVPPLRWSSKLAKYARHWSSVRRLDCVMTHSDNSPYGQNVFWGTGTDWRAADAVKSWASEGSYFDWRSQACHPGKVCGHFTQLVWNDTQYVGCGRAECFSGGVFITCSYDPPGNWKGEVPLT</sequence>
<dbReference type="FunFam" id="3.40.33.10:FF:000004">
    <property type="entry name" value="CAP, cysteine-rich secretory protein, antigen 5"/>
    <property type="match status" value="1"/>
</dbReference>
<dbReference type="PANTHER" id="PTHR10334">
    <property type="entry name" value="CYSTEINE-RICH SECRETORY PROTEIN-RELATED"/>
    <property type="match status" value="1"/>
</dbReference>
<evidence type="ECO:0000256" key="2">
    <source>
        <dbReference type="ARBA" id="ARBA00023265"/>
    </source>
</evidence>
<comment type="function">
    <text evidence="1">Probably involved in the defense reaction of plants against pathogens.</text>
</comment>
<dbReference type="PRINTS" id="PR00838">
    <property type="entry name" value="V5ALLERGEN"/>
</dbReference>
<organism evidence="6 7">
    <name type="scientific">Paspalum notatum var. saurae</name>
    <dbReference type="NCBI Taxonomy" id="547442"/>
    <lineage>
        <taxon>Eukaryota</taxon>
        <taxon>Viridiplantae</taxon>
        <taxon>Streptophyta</taxon>
        <taxon>Embryophyta</taxon>
        <taxon>Tracheophyta</taxon>
        <taxon>Spermatophyta</taxon>
        <taxon>Magnoliopsida</taxon>
        <taxon>Liliopsida</taxon>
        <taxon>Poales</taxon>
        <taxon>Poaceae</taxon>
        <taxon>PACMAD clade</taxon>
        <taxon>Panicoideae</taxon>
        <taxon>Andropogonodae</taxon>
        <taxon>Paspaleae</taxon>
        <taxon>Paspalinae</taxon>
        <taxon>Paspalum</taxon>
    </lineage>
</organism>
<feature type="signal peptide" evidence="4">
    <location>
        <begin position="1"/>
        <end position="27"/>
    </location>
</feature>
<keyword evidence="7" id="KW-1185">Reference proteome</keyword>
<dbReference type="Proteomes" id="UP001341281">
    <property type="component" value="Chromosome 10"/>
</dbReference>
<evidence type="ECO:0000313" key="6">
    <source>
        <dbReference type="EMBL" id="WVZ99841.1"/>
    </source>
</evidence>
<evidence type="ECO:0000256" key="1">
    <source>
        <dbReference type="ARBA" id="ARBA00003143"/>
    </source>
</evidence>
<dbReference type="PROSITE" id="PS01010">
    <property type="entry name" value="CRISP_2"/>
    <property type="match status" value="1"/>
</dbReference>
<dbReference type="SMART" id="SM00198">
    <property type="entry name" value="SCP"/>
    <property type="match status" value="1"/>
</dbReference>
<keyword evidence="2" id="KW-0611">Plant defense</keyword>
<dbReference type="AlphaFoldDB" id="A0AAQ3UX05"/>
<protein>
    <recommendedName>
        <fullName evidence="5">SCP domain-containing protein</fullName>
    </recommendedName>
</protein>
<dbReference type="Pfam" id="PF00188">
    <property type="entry name" value="CAP"/>
    <property type="match status" value="1"/>
</dbReference>